<dbReference type="PROSITE" id="PS50164">
    <property type="entry name" value="GIY_YIG"/>
    <property type="match status" value="1"/>
</dbReference>
<comment type="similarity">
    <text evidence="1">Belongs to the UPF0213 family.</text>
</comment>
<organism evidence="3 4">
    <name type="scientific">Alteriqipengyuania lutimaris</name>
    <dbReference type="NCBI Taxonomy" id="1538146"/>
    <lineage>
        <taxon>Bacteria</taxon>
        <taxon>Pseudomonadati</taxon>
        <taxon>Pseudomonadota</taxon>
        <taxon>Alphaproteobacteria</taxon>
        <taxon>Sphingomonadales</taxon>
        <taxon>Erythrobacteraceae</taxon>
        <taxon>Alteriqipengyuania</taxon>
    </lineage>
</organism>
<dbReference type="InterPro" id="IPR050190">
    <property type="entry name" value="UPF0213_domain"/>
</dbReference>
<dbReference type="EMBL" id="QRBB01000001">
    <property type="protein sequence ID" value="RDS76360.1"/>
    <property type="molecule type" value="Genomic_DNA"/>
</dbReference>
<dbReference type="CDD" id="cd10448">
    <property type="entry name" value="GIY-YIG_unchar_3"/>
    <property type="match status" value="1"/>
</dbReference>
<proteinExistence type="inferred from homology"/>
<dbReference type="InterPro" id="IPR035901">
    <property type="entry name" value="GIY-YIG_endonuc_sf"/>
</dbReference>
<reference evidence="3 4" key="1">
    <citation type="submission" date="2018-07" db="EMBL/GenBank/DDBJ databases">
        <title>Erythrobacter nanhaiensis sp. nov., a novel member of the genus Erythrobacter isolated from the South China Sea.</title>
        <authorList>
            <person name="Chen X."/>
            <person name="Liu J."/>
        </authorList>
    </citation>
    <scope>NUCLEOTIDE SEQUENCE [LARGE SCALE GENOMIC DNA]</scope>
    <source>
        <strain evidence="3 4">S-5</strain>
    </source>
</reference>
<keyword evidence="4" id="KW-1185">Reference proteome</keyword>
<dbReference type="AlphaFoldDB" id="A0A395LNX2"/>
<name>A0A395LNX2_9SPHN</name>
<dbReference type="Pfam" id="PF01541">
    <property type="entry name" value="GIY-YIG"/>
    <property type="match status" value="1"/>
</dbReference>
<evidence type="ECO:0000313" key="3">
    <source>
        <dbReference type="EMBL" id="RDS76360.1"/>
    </source>
</evidence>
<dbReference type="PANTHER" id="PTHR34477">
    <property type="entry name" value="UPF0213 PROTEIN YHBQ"/>
    <property type="match status" value="1"/>
</dbReference>
<protein>
    <submittedName>
        <fullName evidence="3">GIY-YIG nuclease family protein</fullName>
    </submittedName>
</protein>
<dbReference type="OrthoDB" id="287318at2"/>
<feature type="domain" description="GIY-YIG" evidence="2">
    <location>
        <begin position="20"/>
        <end position="97"/>
    </location>
</feature>
<evidence type="ECO:0000313" key="4">
    <source>
        <dbReference type="Proteomes" id="UP000254101"/>
    </source>
</evidence>
<dbReference type="SMART" id="SM00465">
    <property type="entry name" value="GIYc"/>
    <property type="match status" value="1"/>
</dbReference>
<accession>A0A395LNX2</accession>
<dbReference type="SUPFAM" id="SSF82771">
    <property type="entry name" value="GIY-YIG endonuclease"/>
    <property type="match status" value="1"/>
</dbReference>
<dbReference type="PANTHER" id="PTHR34477:SF5">
    <property type="entry name" value="BSL5627 PROTEIN"/>
    <property type="match status" value="1"/>
</dbReference>
<dbReference type="InterPro" id="IPR000305">
    <property type="entry name" value="GIY-YIG_endonuc"/>
</dbReference>
<evidence type="ECO:0000259" key="2">
    <source>
        <dbReference type="PROSITE" id="PS50164"/>
    </source>
</evidence>
<dbReference type="Gene3D" id="3.40.1440.10">
    <property type="entry name" value="GIY-YIG endonuclease"/>
    <property type="match status" value="1"/>
</dbReference>
<comment type="caution">
    <text evidence="3">The sequence shown here is derived from an EMBL/GenBank/DDBJ whole genome shotgun (WGS) entry which is preliminary data.</text>
</comment>
<sequence length="126" mass="14654">MLNLFQHPAGGNLRLMPTEKQPCVYLLANKPFGTIYIGVTSDLVARLWQHREGAVEGFSKRYAVHRLVHFELFDTMESAIKREKQLKNWHRDWKLNLITRENPDWRDLAVGLGFDPPRSDERKAGP</sequence>
<gene>
    <name evidence="3" type="ORF">DL238_01195</name>
</gene>
<evidence type="ECO:0000256" key="1">
    <source>
        <dbReference type="ARBA" id="ARBA00007435"/>
    </source>
</evidence>
<dbReference type="Proteomes" id="UP000254101">
    <property type="component" value="Unassembled WGS sequence"/>
</dbReference>